<dbReference type="EMBL" id="AEJB01000468">
    <property type="protein sequence ID" value="ELP64216.1"/>
    <property type="molecule type" value="Genomic_DNA"/>
</dbReference>
<protein>
    <submittedName>
        <fullName evidence="2">Uncharacterized protein</fullName>
    </submittedName>
</protein>
<proteinExistence type="predicted"/>
<evidence type="ECO:0000313" key="3">
    <source>
        <dbReference type="Proteomes" id="UP000010931"/>
    </source>
</evidence>
<dbReference type="RefSeq" id="WP_006380772.1">
    <property type="nucleotide sequence ID" value="NZ_AEJB01000468.1"/>
</dbReference>
<gene>
    <name evidence="2" type="ORF">STRTUCAR8_05987</name>
</gene>
<sequence>MSFHKIVPVKKAAKPAAPAPAPKKKAPKKPAPQKVQRRPVGHQH</sequence>
<evidence type="ECO:0000313" key="2">
    <source>
        <dbReference type="EMBL" id="ELP64216.1"/>
    </source>
</evidence>
<dbReference type="Proteomes" id="UP000010931">
    <property type="component" value="Unassembled WGS sequence"/>
</dbReference>
<organism evidence="2 3">
    <name type="scientific">Streptomyces turgidiscabies (strain Car8)</name>
    <dbReference type="NCBI Taxonomy" id="698760"/>
    <lineage>
        <taxon>Bacteria</taxon>
        <taxon>Bacillati</taxon>
        <taxon>Actinomycetota</taxon>
        <taxon>Actinomycetes</taxon>
        <taxon>Kitasatosporales</taxon>
        <taxon>Streptomycetaceae</taxon>
        <taxon>Streptomyces</taxon>
    </lineage>
</organism>
<reference evidence="2 3" key="1">
    <citation type="journal article" date="2011" name="Plasmid">
        <title>Streptomyces turgidiscabies Car8 contains a modular pathogenicity island that shares virulence genes with other actinobacterial plant pathogens.</title>
        <authorList>
            <person name="Huguet-Tapia J.C."/>
            <person name="Badger J.H."/>
            <person name="Loria R."/>
            <person name="Pettis G.S."/>
        </authorList>
    </citation>
    <scope>NUCLEOTIDE SEQUENCE [LARGE SCALE GENOMIC DNA]</scope>
    <source>
        <strain evidence="2 3">Car8</strain>
    </source>
</reference>
<dbReference type="GeneID" id="97400112"/>
<evidence type="ECO:0000256" key="1">
    <source>
        <dbReference type="SAM" id="MobiDB-lite"/>
    </source>
</evidence>
<dbReference type="PATRIC" id="fig|698760.3.peg.6908"/>
<keyword evidence="3" id="KW-1185">Reference proteome</keyword>
<accession>L7EZS9</accession>
<name>L7EZS9_STRT8</name>
<dbReference type="STRING" id="85558.T45_05993"/>
<feature type="compositionally biased region" description="Basic residues" evidence="1">
    <location>
        <begin position="35"/>
        <end position="44"/>
    </location>
</feature>
<comment type="caution">
    <text evidence="2">The sequence shown here is derived from an EMBL/GenBank/DDBJ whole genome shotgun (WGS) entry which is preliminary data.</text>
</comment>
<dbReference type="AlphaFoldDB" id="L7EZS9"/>
<feature type="region of interest" description="Disordered" evidence="1">
    <location>
        <begin position="1"/>
        <end position="44"/>
    </location>
</feature>